<dbReference type="AlphaFoldDB" id="A0A1B6LQK9"/>
<dbReference type="Pfam" id="PF00089">
    <property type="entry name" value="Trypsin"/>
    <property type="match status" value="1"/>
</dbReference>
<keyword evidence="1" id="KW-1015">Disulfide bond</keyword>
<dbReference type="SMART" id="SM00020">
    <property type="entry name" value="Tryp_SPc"/>
    <property type="match status" value="1"/>
</dbReference>
<dbReference type="InterPro" id="IPR001254">
    <property type="entry name" value="Trypsin_dom"/>
</dbReference>
<evidence type="ECO:0000256" key="2">
    <source>
        <dbReference type="SAM" id="SignalP"/>
    </source>
</evidence>
<keyword evidence="2" id="KW-0732">Signal</keyword>
<accession>A0A1B6LQK9</accession>
<proteinExistence type="predicted"/>
<dbReference type="InterPro" id="IPR009003">
    <property type="entry name" value="Peptidase_S1_PA"/>
</dbReference>
<feature type="chain" id="PRO_5008587713" description="Peptidase S1 domain-containing protein" evidence="2">
    <location>
        <begin position="25"/>
        <end position="327"/>
    </location>
</feature>
<evidence type="ECO:0000256" key="1">
    <source>
        <dbReference type="ARBA" id="ARBA00023157"/>
    </source>
</evidence>
<sequence length="327" mass="36116">VRSSILMQVFPWFAYLMLSSSTSCADQDTVTFGHRWITREPKESQVTYAVYIKMSKATDESCSGSALTQRWVLTAARCLYSGQDRVVETAESLTVYATVSNSLTGKNVQVRKVARVVVPNPGSVEAYYSPALIEVNTPFELGDSITRVEILEVARYGFINAEDQTCKIESYGYSEWGKPTPGVVLKKVGNYIEECNCSDGLRRAFAGSRTNTWICGQSEFTYGLCKGDFGAGLVCDGAIMGVFVGMVGLNSDSCEVTDLQSKDCGKPTVVNIFVDICYYLQWLHGYIRYVGINNTACDEPDSAHISVRHHVTDQVLYTLLSIIITFV</sequence>
<reference evidence="4" key="1">
    <citation type="submission" date="2015-11" db="EMBL/GenBank/DDBJ databases">
        <title>De novo transcriptome assembly of four potential Pierce s Disease insect vectors from Arizona vineyards.</title>
        <authorList>
            <person name="Tassone E.E."/>
        </authorList>
    </citation>
    <scope>NUCLEOTIDE SEQUENCE</scope>
</reference>
<feature type="domain" description="Peptidase S1" evidence="3">
    <location>
        <begin position="30"/>
        <end position="288"/>
    </location>
</feature>
<dbReference type="PANTHER" id="PTHR24250:SF27">
    <property type="entry name" value="ELASTASE 2 LIKE"/>
    <property type="match status" value="1"/>
</dbReference>
<evidence type="ECO:0000313" key="4">
    <source>
        <dbReference type="EMBL" id="JAT26005.1"/>
    </source>
</evidence>
<protein>
    <recommendedName>
        <fullName evidence="3">Peptidase S1 domain-containing protein</fullName>
    </recommendedName>
</protein>
<dbReference type="Gene3D" id="2.40.10.10">
    <property type="entry name" value="Trypsin-like serine proteases"/>
    <property type="match status" value="1"/>
</dbReference>
<dbReference type="SUPFAM" id="SSF50494">
    <property type="entry name" value="Trypsin-like serine proteases"/>
    <property type="match status" value="1"/>
</dbReference>
<dbReference type="EMBL" id="GEBQ01013972">
    <property type="protein sequence ID" value="JAT26005.1"/>
    <property type="molecule type" value="Transcribed_RNA"/>
</dbReference>
<dbReference type="GO" id="GO:0006508">
    <property type="term" value="P:proteolysis"/>
    <property type="evidence" value="ECO:0007669"/>
    <property type="project" value="InterPro"/>
</dbReference>
<dbReference type="PROSITE" id="PS50240">
    <property type="entry name" value="TRYPSIN_DOM"/>
    <property type="match status" value="1"/>
</dbReference>
<name>A0A1B6LQK9_9HEMI</name>
<gene>
    <name evidence="4" type="ORF">g.53512</name>
</gene>
<feature type="signal peptide" evidence="2">
    <location>
        <begin position="1"/>
        <end position="24"/>
    </location>
</feature>
<dbReference type="PANTHER" id="PTHR24250">
    <property type="entry name" value="CHYMOTRYPSIN-RELATED"/>
    <property type="match status" value="1"/>
</dbReference>
<evidence type="ECO:0000259" key="3">
    <source>
        <dbReference type="PROSITE" id="PS50240"/>
    </source>
</evidence>
<dbReference type="GO" id="GO:0004252">
    <property type="term" value="F:serine-type endopeptidase activity"/>
    <property type="evidence" value="ECO:0007669"/>
    <property type="project" value="InterPro"/>
</dbReference>
<dbReference type="InterPro" id="IPR043504">
    <property type="entry name" value="Peptidase_S1_PA_chymotrypsin"/>
</dbReference>
<organism evidence="4">
    <name type="scientific">Graphocephala atropunctata</name>
    <dbReference type="NCBI Taxonomy" id="36148"/>
    <lineage>
        <taxon>Eukaryota</taxon>
        <taxon>Metazoa</taxon>
        <taxon>Ecdysozoa</taxon>
        <taxon>Arthropoda</taxon>
        <taxon>Hexapoda</taxon>
        <taxon>Insecta</taxon>
        <taxon>Pterygota</taxon>
        <taxon>Neoptera</taxon>
        <taxon>Paraneoptera</taxon>
        <taxon>Hemiptera</taxon>
        <taxon>Auchenorrhyncha</taxon>
        <taxon>Membracoidea</taxon>
        <taxon>Cicadellidae</taxon>
        <taxon>Cicadellinae</taxon>
        <taxon>Cicadellini</taxon>
        <taxon>Graphocephala</taxon>
    </lineage>
</organism>
<feature type="non-terminal residue" evidence="4">
    <location>
        <position position="1"/>
    </location>
</feature>